<evidence type="ECO:0000259" key="5">
    <source>
        <dbReference type="Pfam" id="PF01248"/>
    </source>
</evidence>
<proteinExistence type="inferred from homology"/>
<keyword evidence="7" id="KW-1185">Reference proteome</keyword>
<keyword evidence="3 4" id="KW-0687">Ribonucleoprotein</keyword>
<dbReference type="GO" id="GO:0005840">
    <property type="term" value="C:ribosome"/>
    <property type="evidence" value="ECO:0007669"/>
    <property type="project" value="UniProtKB-KW"/>
</dbReference>
<dbReference type="GO" id="GO:0006412">
    <property type="term" value="P:translation"/>
    <property type="evidence" value="ECO:0007669"/>
    <property type="project" value="InterPro"/>
</dbReference>
<comment type="similarity">
    <text evidence="1 4">Belongs to the eukaryotic ribosomal protein eS12 family.</text>
</comment>
<evidence type="ECO:0000256" key="3">
    <source>
        <dbReference type="ARBA" id="ARBA00023274"/>
    </source>
</evidence>
<reference evidence="6 7" key="1">
    <citation type="journal article" date="2020" name="J. Phycol.">
        <title>Comparative genome analysis reveals Cyanidiococcus gen. nov., a new extremophilic red algal genus sister to Cyanidioschyzon (Cyanidioschyzonaceae, Rhodophyta).</title>
        <authorList>
            <person name="Liu S.-L."/>
            <person name="Chiang Y.-R."/>
            <person name="Yoon H.S."/>
            <person name="Fu H.-Y."/>
        </authorList>
    </citation>
    <scope>NUCLEOTIDE SEQUENCE [LARGE SCALE GENOMIC DNA]</scope>
    <source>
        <strain evidence="6 7">THAL066</strain>
    </source>
</reference>
<evidence type="ECO:0000256" key="1">
    <source>
        <dbReference type="ARBA" id="ARBA00005824"/>
    </source>
</evidence>
<evidence type="ECO:0000313" key="7">
    <source>
        <dbReference type="Proteomes" id="UP000530660"/>
    </source>
</evidence>
<comment type="caution">
    <text evidence="6">The sequence shown here is derived from an EMBL/GenBank/DDBJ whole genome shotgun (WGS) entry which is preliminary data.</text>
</comment>
<dbReference type="OrthoDB" id="10249311at2759"/>
<evidence type="ECO:0000313" key="6">
    <source>
        <dbReference type="EMBL" id="KAF6002490.1"/>
    </source>
</evidence>
<sequence>MSDSAEVATEVPGVPTLPVPVPEEEVTDVNTALRIVLRKALAHGGLARGLRESVRALDSRKARLCVLAMSCDEPAMTKLVQALCAEHGINLVCVPDGKELGEWAGLCKVDADGTPRKVVSCSCVVVKDFGEPSKGLTFLENYLKEQA</sequence>
<dbReference type="SUPFAM" id="SSF55315">
    <property type="entry name" value="L30e-like"/>
    <property type="match status" value="1"/>
</dbReference>
<evidence type="ECO:0000256" key="4">
    <source>
        <dbReference type="RuleBase" id="RU000670"/>
    </source>
</evidence>
<dbReference type="InterPro" id="IPR000530">
    <property type="entry name" value="Ribosomal_eS12"/>
</dbReference>
<dbReference type="InterPro" id="IPR029064">
    <property type="entry name" value="Ribosomal_eL30-like_sf"/>
</dbReference>
<dbReference type="GO" id="GO:1990904">
    <property type="term" value="C:ribonucleoprotein complex"/>
    <property type="evidence" value="ECO:0007669"/>
    <property type="project" value="UniProtKB-KW"/>
</dbReference>
<dbReference type="InterPro" id="IPR047860">
    <property type="entry name" value="Ribosomal_eS12_CS"/>
</dbReference>
<dbReference type="PANTHER" id="PTHR11843">
    <property type="entry name" value="40S RIBOSOMAL PROTEIN S12"/>
    <property type="match status" value="1"/>
</dbReference>
<dbReference type="FunFam" id="3.30.1330.30:FF:000019">
    <property type="entry name" value="40S ribosomal protein S12"/>
    <property type="match status" value="1"/>
</dbReference>
<dbReference type="PROSITE" id="PS01189">
    <property type="entry name" value="RIBOSOMAL_S12E"/>
    <property type="match status" value="1"/>
</dbReference>
<dbReference type="Proteomes" id="UP000530660">
    <property type="component" value="Unassembled WGS sequence"/>
</dbReference>
<keyword evidence="2 4" id="KW-0689">Ribosomal protein</keyword>
<organism evidence="6 7">
    <name type="scientific">Cyanidiococcus yangmingshanensis</name>
    <dbReference type="NCBI Taxonomy" id="2690220"/>
    <lineage>
        <taxon>Eukaryota</taxon>
        <taxon>Rhodophyta</taxon>
        <taxon>Bangiophyceae</taxon>
        <taxon>Cyanidiales</taxon>
        <taxon>Cyanidiaceae</taxon>
        <taxon>Cyanidiococcus</taxon>
    </lineage>
</organism>
<dbReference type="EMBL" id="VWRR01000010">
    <property type="protein sequence ID" value="KAF6002490.1"/>
    <property type="molecule type" value="Genomic_DNA"/>
</dbReference>
<dbReference type="AlphaFoldDB" id="A0A7J7IID2"/>
<dbReference type="GO" id="GO:0003735">
    <property type="term" value="F:structural constituent of ribosome"/>
    <property type="evidence" value="ECO:0007669"/>
    <property type="project" value="InterPro"/>
</dbReference>
<evidence type="ECO:0000256" key="2">
    <source>
        <dbReference type="ARBA" id="ARBA00022980"/>
    </source>
</evidence>
<dbReference type="PRINTS" id="PR00972">
    <property type="entry name" value="RIBSOMALS12E"/>
</dbReference>
<name>A0A7J7IID2_9RHOD</name>
<dbReference type="Gene3D" id="3.30.1330.30">
    <property type="match status" value="1"/>
</dbReference>
<gene>
    <name evidence="6" type="primary">RPS12</name>
    <name evidence="6" type="ORF">F1559_003158</name>
</gene>
<feature type="domain" description="Ribosomal protein eL8/eL30/eS12/Gadd45" evidence="5">
    <location>
        <begin position="32"/>
        <end position="125"/>
    </location>
</feature>
<protein>
    <recommendedName>
        <fullName evidence="4">40S ribosomal protein S12</fullName>
    </recommendedName>
</protein>
<dbReference type="Pfam" id="PF01248">
    <property type="entry name" value="Ribosomal_L7Ae"/>
    <property type="match status" value="1"/>
</dbReference>
<dbReference type="InterPro" id="IPR004038">
    <property type="entry name" value="Ribosomal_eL8/eL30/eS12/Gad45"/>
</dbReference>
<accession>A0A7J7IID2</accession>